<dbReference type="PROSITE" id="PS51755">
    <property type="entry name" value="OMPR_PHOB"/>
    <property type="match status" value="1"/>
</dbReference>
<evidence type="ECO:0000256" key="3">
    <source>
        <dbReference type="ARBA" id="ARBA00023125"/>
    </source>
</evidence>
<dbReference type="SMART" id="SM00862">
    <property type="entry name" value="Trans_reg_C"/>
    <property type="match status" value="1"/>
</dbReference>
<dbReference type="Gene3D" id="3.40.50.300">
    <property type="entry name" value="P-loop containing nucleotide triphosphate hydrolases"/>
    <property type="match status" value="1"/>
</dbReference>
<dbReference type="PANTHER" id="PTHR35807">
    <property type="entry name" value="TRANSCRIPTIONAL REGULATOR REDD-RELATED"/>
    <property type="match status" value="1"/>
</dbReference>
<dbReference type="PRINTS" id="PR00364">
    <property type="entry name" value="DISEASERSIST"/>
</dbReference>
<evidence type="ECO:0000259" key="7">
    <source>
        <dbReference type="PROSITE" id="PS51755"/>
    </source>
</evidence>
<dbReference type="InterPro" id="IPR036388">
    <property type="entry name" value="WH-like_DNA-bd_sf"/>
</dbReference>
<evidence type="ECO:0000256" key="6">
    <source>
        <dbReference type="SAM" id="Coils"/>
    </source>
</evidence>
<dbReference type="Pfam" id="PF00931">
    <property type="entry name" value="NB-ARC"/>
    <property type="match status" value="1"/>
</dbReference>
<dbReference type="InterPro" id="IPR001867">
    <property type="entry name" value="OmpR/PhoB-type_DNA-bd"/>
</dbReference>
<feature type="domain" description="OmpR/PhoB-type" evidence="7">
    <location>
        <begin position="1"/>
        <end position="97"/>
    </location>
</feature>
<dbReference type="Proteomes" id="UP000533598">
    <property type="component" value="Unassembled WGS sequence"/>
</dbReference>
<organism evidence="8 9">
    <name type="scientific">Crossiella cryophila</name>
    <dbReference type="NCBI Taxonomy" id="43355"/>
    <lineage>
        <taxon>Bacteria</taxon>
        <taxon>Bacillati</taxon>
        <taxon>Actinomycetota</taxon>
        <taxon>Actinomycetes</taxon>
        <taxon>Pseudonocardiales</taxon>
        <taxon>Pseudonocardiaceae</taxon>
        <taxon>Crossiella</taxon>
    </lineage>
</organism>
<sequence>MTQGLKFAVLGPVRAWRNGSAVGLGSPQQRTALAILLLARGRMVSTDEMAAALWGLDVPRAARGTIRTYVHRLRRALEEEAGEPVVHSTTGGYALQVPPQTLDLGRFREHVRAAEAAKARGDRESAATHLHQALAEWQGEPMSDLNSEFAESERGRLGQRRLAVLEELAALELDLGRSPDLLDPLAMAAAAEPLRERLHELLMLCLCRAGRQAEALSVYDRLRRQLGDQLGVDPAPAMRELYQRILEGDPVLLAPPPPAAPPEPAAAPALVPAQLPVDLPVFTGREQELDRLITAVRPGAPDAPGVVIVHGMPGLGKTTFAVRAAHRLAPHFPDGQLYLDLRGFEDGDTEVDPMEALWFLLDSLGVPTQQLPSRLDTLTALYRSVLADRGCLILLDNARDTRQVLPLLPGSSRSLAVITSRDNLSGLVAGTGAHTVPLELLSDTEATNFLARRLGEPRVAAEPEAVRQIVRTCARLPLALALVAARAASYPSFRLADLAAELDGSEGALDAFAGPDSRSDIRSILSWSYRALSPEAARMFRLLSWFPGQVMEVRIGATLAALPIPKAHALFRELAAAHLVEEIRPGGYTWHELLRAYAAELMEEIDSPEELLAVRGRGAQTALHTAYNAARLLSVHPDTARLGEPAPFVYPRKFIGHNDAFAWFANHHSVLMTMVERGISLGEERAACSLAWSMRHYLDWAGHWRDLEHVNRIALQAAQRIGDRIAAGYAHRGLARVDCHHYRFEQANAHLDEALDCFAEDDLARAYTLRQYLGVRQLEGDFAGALAQANTAIELFRQADCAIGEHGALLGVAYNQIRLGQVEEGLTTALDALEVLENAGEIYGLSSALDTVAGAYQRLGQYQAAAEYRRRHVAFNRDLGQGSDLVSSLLHRNVTSGLINLAELHHTMEQHAEADAELREAMTRLSRELAESYLAISRYDEAKATLRATLANLDDFLAEPDGAQWYPRAMKVLQKTVAIAEELGVGAYILDN</sequence>
<proteinExistence type="inferred from homology"/>
<dbReference type="Pfam" id="PF00486">
    <property type="entry name" value="Trans_reg_C"/>
    <property type="match status" value="1"/>
</dbReference>
<dbReference type="Pfam" id="PF03704">
    <property type="entry name" value="BTAD"/>
    <property type="match status" value="1"/>
</dbReference>
<evidence type="ECO:0000256" key="5">
    <source>
        <dbReference type="PROSITE-ProRule" id="PRU01091"/>
    </source>
</evidence>
<keyword evidence="3 5" id="KW-0238">DNA-binding</keyword>
<feature type="coiled-coil region" evidence="6">
    <location>
        <begin position="908"/>
        <end position="959"/>
    </location>
</feature>
<dbReference type="SUPFAM" id="SSF46894">
    <property type="entry name" value="C-terminal effector domain of the bipartite response regulators"/>
    <property type="match status" value="1"/>
</dbReference>
<comment type="similarity">
    <text evidence="1">Belongs to the AfsR/DnrI/RedD regulatory family.</text>
</comment>
<keyword evidence="4" id="KW-0804">Transcription</keyword>
<dbReference type="CDD" id="cd15831">
    <property type="entry name" value="BTAD"/>
    <property type="match status" value="1"/>
</dbReference>
<dbReference type="AlphaFoldDB" id="A0A7W7CHH3"/>
<evidence type="ECO:0000256" key="1">
    <source>
        <dbReference type="ARBA" id="ARBA00005820"/>
    </source>
</evidence>
<dbReference type="InterPro" id="IPR002182">
    <property type="entry name" value="NB-ARC"/>
</dbReference>
<keyword evidence="6" id="KW-0175">Coiled coil</keyword>
<dbReference type="Gene3D" id="1.25.40.10">
    <property type="entry name" value="Tetratricopeptide repeat domain"/>
    <property type="match status" value="3"/>
</dbReference>
<dbReference type="RefSeq" id="WP_185005561.1">
    <property type="nucleotide sequence ID" value="NZ_BAAAUI010000043.1"/>
</dbReference>
<dbReference type="GO" id="GO:0006355">
    <property type="term" value="P:regulation of DNA-templated transcription"/>
    <property type="evidence" value="ECO:0007669"/>
    <property type="project" value="InterPro"/>
</dbReference>
<feature type="DNA-binding region" description="OmpR/PhoB-type" evidence="5">
    <location>
        <begin position="1"/>
        <end position="97"/>
    </location>
</feature>
<keyword evidence="9" id="KW-1185">Reference proteome</keyword>
<keyword evidence="2" id="KW-0805">Transcription regulation</keyword>
<dbReference type="InterPro" id="IPR005158">
    <property type="entry name" value="BTAD"/>
</dbReference>
<protein>
    <submittedName>
        <fullName evidence="8">DNA-binding SARP family transcriptional activator</fullName>
    </submittedName>
</protein>
<evidence type="ECO:0000313" key="8">
    <source>
        <dbReference type="EMBL" id="MBB4679861.1"/>
    </source>
</evidence>
<comment type="caution">
    <text evidence="8">The sequence shown here is derived from an EMBL/GenBank/DDBJ whole genome shotgun (WGS) entry which is preliminary data.</text>
</comment>
<evidence type="ECO:0000256" key="2">
    <source>
        <dbReference type="ARBA" id="ARBA00023015"/>
    </source>
</evidence>
<dbReference type="InterPro" id="IPR016032">
    <property type="entry name" value="Sig_transdc_resp-reg_C-effctor"/>
</dbReference>
<dbReference type="InterPro" id="IPR027417">
    <property type="entry name" value="P-loop_NTPase"/>
</dbReference>
<name>A0A7W7CHH3_9PSEU</name>
<dbReference type="InterPro" id="IPR051677">
    <property type="entry name" value="AfsR-DnrI-RedD_regulator"/>
</dbReference>
<dbReference type="SMART" id="SM01043">
    <property type="entry name" value="BTAD"/>
    <property type="match status" value="1"/>
</dbReference>
<reference evidence="8 9" key="1">
    <citation type="submission" date="2020-08" db="EMBL/GenBank/DDBJ databases">
        <title>Sequencing the genomes of 1000 actinobacteria strains.</title>
        <authorList>
            <person name="Klenk H.-P."/>
        </authorList>
    </citation>
    <scope>NUCLEOTIDE SEQUENCE [LARGE SCALE GENOMIC DNA]</scope>
    <source>
        <strain evidence="8 9">DSM 44230</strain>
    </source>
</reference>
<evidence type="ECO:0000256" key="4">
    <source>
        <dbReference type="ARBA" id="ARBA00023163"/>
    </source>
</evidence>
<dbReference type="SUPFAM" id="SSF48452">
    <property type="entry name" value="TPR-like"/>
    <property type="match status" value="2"/>
</dbReference>
<dbReference type="CDD" id="cd00383">
    <property type="entry name" value="trans_reg_C"/>
    <property type="match status" value="1"/>
</dbReference>
<dbReference type="GO" id="GO:0043531">
    <property type="term" value="F:ADP binding"/>
    <property type="evidence" value="ECO:0007669"/>
    <property type="project" value="InterPro"/>
</dbReference>
<evidence type="ECO:0000313" key="9">
    <source>
        <dbReference type="Proteomes" id="UP000533598"/>
    </source>
</evidence>
<dbReference type="PANTHER" id="PTHR35807:SF1">
    <property type="entry name" value="TRANSCRIPTIONAL REGULATOR REDD"/>
    <property type="match status" value="1"/>
</dbReference>
<gene>
    <name evidence="8" type="ORF">HNR67_005979</name>
</gene>
<dbReference type="Gene3D" id="1.10.10.10">
    <property type="entry name" value="Winged helix-like DNA-binding domain superfamily/Winged helix DNA-binding domain"/>
    <property type="match status" value="1"/>
</dbReference>
<dbReference type="GO" id="GO:0003677">
    <property type="term" value="F:DNA binding"/>
    <property type="evidence" value="ECO:0007669"/>
    <property type="project" value="UniProtKB-UniRule"/>
</dbReference>
<dbReference type="InterPro" id="IPR011990">
    <property type="entry name" value="TPR-like_helical_dom_sf"/>
</dbReference>
<accession>A0A7W7CHH3</accession>
<dbReference type="SUPFAM" id="SSF52540">
    <property type="entry name" value="P-loop containing nucleoside triphosphate hydrolases"/>
    <property type="match status" value="1"/>
</dbReference>
<dbReference type="GO" id="GO:0000160">
    <property type="term" value="P:phosphorelay signal transduction system"/>
    <property type="evidence" value="ECO:0007669"/>
    <property type="project" value="InterPro"/>
</dbReference>
<dbReference type="EMBL" id="JACHMH010000001">
    <property type="protein sequence ID" value="MBB4679861.1"/>
    <property type="molecule type" value="Genomic_DNA"/>
</dbReference>